<dbReference type="PANTHER" id="PTHR11071:SF561">
    <property type="entry name" value="PEPTIDYL-PROLYL CIS-TRANS ISOMERASE D-RELATED"/>
    <property type="match status" value="1"/>
</dbReference>
<reference evidence="3" key="1">
    <citation type="submission" date="2021-02" db="EMBL/GenBank/DDBJ databases">
        <title>First Annotated Genome of the Yellow-green Alga Tribonema minus.</title>
        <authorList>
            <person name="Mahan K.M."/>
        </authorList>
    </citation>
    <scope>NUCLEOTIDE SEQUENCE</scope>
    <source>
        <strain evidence="3">UTEX B ZZ1240</strain>
    </source>
</reference>
<dbReference type="SUPFAM" id="SSF50891">
    <property type="entry name" value="Cyclophilin-like"/>
    <property type="match status" value="1"/>
</dbReference>
<dbReference type="AlphaFoldDB" id="A0A836C6W1"/>
<dbReference type="PRINTS" id="PR00153">
    <property type="entry name" value="CSAPPISMRASE"/>
</dbReference>
<keyword evidence="4" id="KW-1185">Reference proteome</keyword>
<dbReference type="Pfam" id="PF00160">
    <property type="entry name" value="Pro_isomerase"/>
    <property type="match status" value="1"/>
</dbReference>
<comment type="catalytic activity">
    <reaction evidence="1">
        <text>[protein]-peptidylproline (omega=180) = [protein]-peptidylproline (omega=0)</text>
        <dbReference type="Rhea" id="RHEA:16237"/>
        <dbReference type="Rhea" id="RHEA-COMP:10747"/>
        <dbReference type="Rhea" id="RHEA-COMP:10748"/>
        <dbReference type="ChEBI" id="CHEBI:83833"/>
        <dbReference type="ChEBI" id="CHEBI:83834"/>
        <dbReference type="EC" id="5.2.1.8"/>
    </reaction>
</comment>
<dbReference type="Gene3D" id="2.40.100.10">
    <property type="entry name" value="Cyclophilin-like"/>
    <property type="match status" value="1"/>
</dbReference>
<keyword evidence="1" id="KW-0413">Isomerase</keyword>
<comment type="similarity">
    <text evidence="1">Belongs to the cyclophilin-type PPIase family.</text>
</comment>
<dbReference type="EC" id="5.2.1.8" evidence="1"/>
<gene>
    <name evidence="3" type="ORF">JKP88DRAFT_203806</name>
</gene>
<dbReference type="InterPro" id="IPR002130">
    <property type="entry name" value="Cyclophilin-type_PPIase_dom"/>
</dbReference>
<dbReference type="PROSITE" id="PS50072">
    <property type="entry name" value="CSA_PPIASE_2"/>
    <property type="match status" value="1"/>
</dbReference>
<evidence type="ECO:0000259" key="2">
    <source>
        <dbReference type="PROSITE" id="PS50072"/>
    </source>
</evidence>
<feature type="domain" description="PPIase cyclophilin-type" evidence="2">
    <location>
        <begin position="117"/>
        <end position="277"/>
    </location>
</feature>
<dbReference type="EMBL" id="JAFCMP010000552">
    <property type="protein sequence ID" value="KAG5175285.1"/>
    <property type="molecule type" value="Genomic_DNA"/>
</dbReference>
<dbReference type="GO" id="GO:0003755">
    <property type="term" value="F:peptidyl-prolyl cis-trans isomerase activity"/>
    <property type="evidence" value="ECO:0007669"/>
    <property type="project" value="UniProtKB-UniRule"/>
</dbReference>
<dbReference type="InterPro" id="IPR029000">
    <property type="entry name" value="Cyclophilin-like_dom_sf"/>
</dbReference>
<dbReference type="GO" id="GO:0005737">
    <property type="term" value="C:cytoplasm"/>
    <property type="evidence" value="ECO:0007669"/>
    <property type="project" value="TreeGrafter"/>
</dbReference>
<name>A0A836C6W1_9STRA</name>
<evidence type="ECO:0000256" key="1">
    <source>
        <dbReference type="RuleBase" id="RU363019"/>
    </source>
</evidence>
<keyword evidence="1" id="KW-0697">Rotamase</keyword>
<sequence>MRITVAGDISAPEFHQCCSYTNEAALVLQTDVDIKALLEIDWEAYVVRKQQQDGGQYYKHTARYVVLVDGAYTGVQSDLQALLQARFPQHTIERIPQDWQAAARHALKAAVRNPLVYMDVDVGGKPQRVVFELYSDVCPRACENFRRLCTSRRAGQTYLGTPFHRVVPGGWVQGGDVAGGAGDRGSCALDNCASGTFEDETFDVKFDAAGVLAMANAGPHTNASQFLVALAQLPWLDRRAVAFGRVARGMRALRALEDVATLNQRPLRDARVVACGELAPEDL</sequence>
<comment type="caution">
    <text evidence="3">The sequence shown here is derived from an EMBL/GenBank/DDBJ whole genome shotgun (WGS) entry which is preliminary data.</text>
</comment>
<dbReference type="PANTHER" id="PTHR11071">
    <property type="entry name" value="PEPTIDYL-PROLYL CIS-TRANS ISOMERASE"/>
    <property type="match status" value="1"/>
</dbReference>
<accession>A0A836C6W1</accession>
<proteinExistence type="inferred from homology"/>
<dbReference type="Proteomes" id="UP000664859">
    <property type="component" value="Unassembled WGS sequence"/>
</dbReference>
<dbReference type="OrthoDB" id="408413at2759"/>
<evidence type="ECO:0000313" key="3">
    <source>
        <dbReference type="EMBL" id="KAG5175285.1"/>
    </source>
</evidence>
<comment type="function">
    <text evidence="1">PPIases accelerate the folding of proteins. It catalyzes the cis-trans isomerization of proline imidic peptide bonds in oligopeptides.</text>
</comment>
<evidence type="ECO:0000313" key="4">
    <source>
        <dbReference type="Proteomes" id="UP000664859"/>
    </source>
</evidence>
<protein>
    <recommendedName>
        <fullName evidence="1">Peptidyl-prolyl cis-trans isomerase</fullName>
        <shortName evidence="1">PPIase</shortName>
        <ecNumber evidence="1">5.2.1.8</ecNumber>
    </recommendedName>
</protein>
<organism evidence="3 4">
    <name type="scientific">Tribonema minus</name>
    <dbReference type="NCBI Taxonomy" id="303371"/>
    <lineage>
        <taxon>Eukaryota</taxon>
        <taxon>Sar</taxon>
        <taxon>Stramenopiles</taxon>
        <taxon>Ochrophyta</taxon>
        <taxon>PX clade</taxon>
        <taxon>Xanthophyceae</taxon>
        <taxon>Tribonematales</taxon>
        <taxon>Tribonemataceae</taxon>
        <taxon>Tribonema</taxon>
    </lineage>
</organism>